<name>A0A6N7XID6_9FIRM</name>
<sequence>MEENKKETVQEVRTQEQSKTIISFSNLDEFVDLVDQATDTLKKIMKFKTEIAQETTDLLNKITDFEFRVTQSK</sequence>
<evidence type="ECO:0000313" key="2">
    <source>
        <dbReference type="Proteomes" id="UP000469523"/>
    </source>
</evidence>
<dbReference type="Proteomes" id="UP000469523">
    <property type="component" value="Unassembled WGS sequence"/>
</dbReference>
<dbReference type="EMBL" id="VUNQ01000019">
    <property type="protein sequence ID" value="MSU01799.1"/>
    <property type="molecule type" value="Genomic_DNA"/>
</dbReference>
<keyword evidence="2" id="KW-1185">Reference proteome</keyword>
<gene>
    <name evidence="1" type="ORF">FYJ83_10005</name>
</gene>
<organism evidence="1 2">
    <name type="scientific">Tissierella pigra</name>
    <dbReference type="NCBI Taxonomy" id="2607614"/>
    <lineage>
        <taxon>Bacteria</taxon>
        <taxon>Bacillati</taxon>
        <taxon>Bacillota</taxon>
        <taxon>Tissierellia</taxon>
        <taxon>Tissierellales</taxon>
        <taxon>Tissierellaceae</taxon>
        <taxon>Tissierella</taxon>
    </lineage>
</organism>
<reference evidence="1 2" key="1">
    <citation type="submission" date="2019-09" db="EMBL/GenBank/DDBJ databases">
        <title>In-depth cultivation of the pig gut microbiome towards novel bacterial diversity and tailored functional studies.</title>
        <authorList>
            <person name="Wylensek D."/>
            <person name="Hitch T.C.A."/>
            <person name="Clavel T."/>
        </authorList>
    </citation>
    <scope>NUCLEOTIDE SEQUENCE [LARGE SCALE GENOMIC DNA]</scope>
    <source>
        <strain evidence="1 2">WCA3-693-APC-4?</strain>
    </source>
</reference>
<accession>A0A6N7XID6</accession>
<protein>
    <submittedName>
        <fullName evidence="1">Uncharacterized protein</fullName>
    </submittedName>
</protein>
<dbReference type="RefSeq" id="WP_154440218.1">
    <property type="nucleotide sequence ID" value="NZ_VUNQ01000019.1"/>
</dbReference>
<comment type="caution">
    <text evidence="1">The sequence shown here is derived from an EMBL/GenBank/DDBJ whole genome shotgun (WGS) entry which is preliminary data.</text>
</comment>
<proteinExistence type="predicted"/>
<dbReference type="AlphaFoldDB" id="A0A6N7XID6"/>
<evidence type="ECO:0000313" key="1">
    <source>
        <dbReference type="EMBL" id="MSU01799.1"/>
    </source>
</evidence>